<evidence type="ECO:0000256" key="4">
    <source>
        <dbReference type="ARBA" id="ARBA00022679"/>
    </source>
</evidence>
<dbReference type="GO" id="GO:0061630">
    <property type="term" value="F:ubiquitin protein ligase activity"/>
    <property type="evidence" value="ECO:0007669"/>
    <property type="project" value="UniProtKB-EC"/>
</dbReference>
<evidence type="ECO:0000256" key="5">
    <source>
        <dbReference type="ARBA" id="ARBA00022692"/>
    </source>
</evidence>
<keyword evidence="13" id="KW-0012">Acyltransferase</keyword>
<evidence type="ECO:0000256" key="9">
    <source>
        <dbReference type="ARBA" id="ARBA00023136"/>
    </source>
</evidence>
<keyword evidence="9" id="KW-0472">Membrane</keyword>
<evidence type="ECO:0000313" key="13">
    <source>
        <dbReference type="EMBL" id="KAL1554644.1"/>
    </source>
</evidence>
<organism evidence="13 14">
    <name type="scientific">Salvia divinorum</name>
    <name type="common">Maria pastora</name>
    <name type="synonym">Diviner's sage</name>
    <dbReference type="NCBI Taxonomy" id="28513"/>
    <lineage>
        <taxon>Eukaryota</taxon>
        <taxon>Viridiplantae</taxon>
        <taxon>Streptophyta</taxon>
        <taxon>Embryophyta</taxon>
        <taxon>Tracheophyta</taxon>
        <taxon>Spermatophyta</taxon>
        <taxon>Magnoliopsida</taxon>
        <taxon>eudicotyledons</taxon>
        <taxon>Gunneridae</taxon>
        <taxon>Pentapetalae</taxon>
        <taxon>asterids</taxon>
        <taxon>lamiids</taxon>
        <taxon>Lamiales</taxon>
        <taxon>Lamiaceae</taxon>
        <taxon>Nepetoideae</taxon>
        <taxon>Mentheae</taxon>
        <taxon>Salviinae</taxon>
        <taxon>Salvia</taxon>
        <taxon>Salvia subgen. Calosphace</taxon>
    </lineage>
</organism>
<name>A0ABD1HDX8_SALDI</name>
<keyword evidence="5" id="KW-0812">Transmembrane</keyword>
<dbReference type="InterPro" id="IPR044602">
    <property type="entry name" value="ATL10/ATL72-79-like"/>
</dbReference>
<sequence length="87" mass="10086">MCMWRRRFHSPETACVDMEKVIEVPSLIYSEGMQLAAAEECAICLSEYAIGERIRILEKCRHGFHMQCIERWLNSCSSCPICRANSR</sequence>
<dbReference type="Gene3D" id="3.30.40.10">
    <property type="entry name" value="Zinc/RING finger domain, C3HC4 (zinc finger)"/>
    <property type="match status" value="1"/>
</dbReference>
<comment type="catalytic activity">
    <reaction evidence="1">
        <text>S-ubiquitinyl-[E2 ubiquitin-conjugating enzyme]-L-cysteine + [acceptor protein]-L-lysine = [E2 ubiquitin-conjugating enzyme]-L-cysteine + N(6)-ubiquitinyl-[acceptor protein]-L-lysine.</text>
        <dbReference type="EC" id="2.3.2.27"/>
    </reaction>
</comment>
<keyword evidence="11" id="KW-0863">Zinc-finger</keyword>
<feature type="domain" description="RING-type" evidence="12">
    <location>
        <begin position="41"/>
        <end position="83"/>
    </location>
</feature>
<evidence type="ECO:0000256" key="3">
    <source>
        <dbReference type="ARBA" id="ARBA00012483"/>
    </source>
</evidence>
<protein>
    <recommendedName>
        <fullName evidence="3">RING-type E3 ubiquitin transferase</fullName>
        <ecNumber evidence="3">2.3.2.27</ecNumber>
    </recommendedName>
</protein>
<evidence type="ECO:0000313" key="14">
    <source>
        <dbReference type="Proteomes" id="UP001567538"/>
    </source>
</evidence>
<dbReference type="PANTHER" id="PTHR46905">
    <property type="entry name" value="RING-H2 FINGER PROTEIN ATL78"/>
    <property type="match status" value="1"/>
</dbReference>
<keyword evidence="7" id="KW-0862">Zinc</keyword>
<evidence type="ECO:0000256" key="7">
    <source>
        <dbReference type="ARBA" id="ARBA00022833"/>
    </source>
</evidence>
<evidence type="ECO:0000259" key="12">
    <source>
        <dbReference type="PROSITE" id="PS50089"/>
    </source>
</evidence>
<evidence type="ECO:0000256" key="10">
    <source>
        <dbReference type="ARBA" id="ARBA00024209"/>
    </source>
</evidence>
<dbReference type="AlphaFoldDB" id="A0ABD1HDX8"/>
<dbReference type="Proteomes" id="UP001567538">
    <property type="component" value="Unassembled WGS sequence"/>
</dbReference>
<dbReference type="PANTHER" id="PTHR46905:SF1">
    <property type="entry name" value="RING-TYPE E3 UBIQUITIN TRANSFERASE"/>
    <property type="match status" value="1"/>
</dbReference>
<proteinExistence type="inferred from homology"/>
<comment type="similarity">
    <text evidence="10">Belongs to the RING-type zinc finger family. ATL subfamily.</text>
</comment>
<evidence type="ECO:0000256" key="8">
    <source>
        <dbReference type="ARBA" id="ARBA00022989"/>
    </source>
</evidence>
<dbReference type="SUPFAM" id="SSF57850">
    <property type="entry name" value="RING/U-box"/>
    <property type="match status" value="1"/>
</dbReference>
<gene>
    <name evidence="13" type="ORF">AAHA92_15187</name>
</gene>
<reference evidence="13 14" key="1">
    <citation type="submission" date="2024-06" db="EMBL/GenBank/DDBJ databases">
        <title>A chromosome level genome sequence of Diviner's sage (Salvia divinorum).</title>
        <authorList>
            <person name="Ford S.A."/>
            <person name="Ro D.-K."/>
            <person name="Ness R.W."/>
            <person name="Phillips M.A."/>
        </authorList>
    </citation>
    <scope>NUCLEOTIDE SEQUENCE [LARGE SCALE GENOMIC DNA]</scope>
    <source>
        <strain evidence="13">SAF-2024a</strain>
        <tissue evidence="13">Leaf</tissue>
    </source>
</reference>
<keyword evidence="6" id="KW-0479">Metal-binding</keyword>
<dbReference type="EMBL" id="JBEAFC010000006">
    <property type="protein sequence ID" value="KAL1554644.1"/>
    <property type="molecule type" value="Genomic_DNA"/>
</dbReference>
<comment type="caution">
    <text evidence="13">The sequence shown here is derived from an EMBL/GenBank/DDBJ whole genome shotgun (WGS) entry which is preliminary data.</text>
</comment>
<evidence type="ECO:0000256" key="2">
    <source>
        <dbReference type="ARBA" id="ARBA00004167"/>
    </source>
</evidence>
<dbReference type="Pfam" id="PF13639">
    <property type="entry name" value="zf-RING_2"/>
    <property type="match status" value="1"/>
</dbReference>
<dbReference type="SMART" id="SM00184">
    <property type="entry name" value="RING"/>
    <property type="match status" value="1"/>
</dbReference>
<keyword evidence="8" id="KW-1133">Transmembrane helix</keyword>
<keyword evidence="14" id="KW-1185">Reference proteome</keyword>
<comment type="subcellular location">
    <subcellularLocation>
        <location evidence="2">Membrane</location>
        <topology evidence="2">Single-pass membrane protein</topology>
    </subcellularLocation>
</comment>
<keyword evidence="4 13" id="KW-0808">Transferase</keyword>
<dbReference type="InterPro" id="IPR013083">
    <property type="entry name" value="Znf_RING/FYVE/PHD"/>
</dbReference>
<dbReference type="EC" id="2.3.2.27" evidence="3"/>
<dbReference type="PROSITE" id="PS50089">
    <property type="entry name" value="ZF_RING_2"/>
    <property type="match status" value="1"/>
</dbReference>
<dbReference type="InterPro" id="IPR001841">
    <property type="entry name" value="Znf_RING"/>
</dbReference>
<dbReference type="GO" id="GO:0016020">
    <property type="term" value="C:membrane"/>
    <property type="evidence" value="ECO:0007669"/>
    <property type="project" value="UniProtKB-SubCell"/>
</dbReference>
<evidence type="ECO:0000256" key="6">
    <source>
        <dbReference type="ARBA" id="ARBA00022723"/>
    </source>
</evidence>
<dbReference type="GO" id="GO:0008270">
    <property type="term" value="F:zinc ion binding"/>
    <property type="evidence" value="ECO:0007669"/>
    <property type="project" value="UniProtKB-KW"/>
</dbReference>
<evidence type="ECO:0000256" key="1">
    <source>
        <dbReference type="ARBA" id="ARBA00000900"/>
    </source>
</evidence>
<accession>A0ABD1HDX8</accession>
<evidence type="ECO:0000256" key="11">
    <source>
        <dbReference type="PROSITE-ProRule" id="PRU00175"/>
    </source>
</evidence>